<dbReference type="AlphaFoldDB" id="A0A4Q7MXC8"/>
<reference evidence="4 5" key="1">
    <citation type="submission" date="2019-02" db="EMBL/GenBank/DDBJ databases">
        <title>Genomic Encyclopedia of Type Strains, Phase IV (KMG-IV): sequencing the most valuable type-strain genomes for metagenomic binning, comparative biology and taxonomic classification.</title>
        <authorList>
            <person name="Goeker M."/>
        </authorList>
    </citation>
    <scope>NUCLEOTIDE SEQUENCE [LARGE SCALE GENOMIC DNA]</scope>
    <source>
        <strain evidence="4 5">DSM 16618</strain>
    </source>
</reference>
<feature type="transmembrane region" description="Helical" evidence="2">
    <location>
        <begin position="250"/>
        <end position="277"/>
    </location>
</feature>
<proteinExistence type="predicted"/>
<evidence type="ECO:0000256" key="1">
    <source>
        <dbReference type="SAM" id="MobiDB-lite"/>
    </source>
</evidence>
<gene>
    <name evidence="4" type="ORF">EV679_0932</name>
</gene>
<feature type="domain" description="TPM" evidence="3">
    <location>
        <begin position="76"/>
        <end position="198"/>
    </location>
</feature>
<dbReference type="PANTHER" id="PTHR30373">
    <property type="entry name" value="UPF0603 PROTEIN YGCG"/>
    <property type="match status" value="1"/>
</dbReference>
<name>A0A4Q7MXC8_9BURK</name>
<dbReference type="Pfam" id="PF04536">
    <property type="entry name" value="TPM_phosphatase"/>
    <property type="match status" value="1"/>
</dbReference>
<protein>
    <recommendedName>
        <fullName evidence="3">TPM domain-containing protein</fullName>
    </recommendedName>
</protein>
<feature type="compositionally biased region" description="Gly residues" evidence="1">
    <location>
        <begin position="290"/>
        <end position="329"/>
    </location>
</feature>
<keyword evidence="2" id="KW-1133">Transmembrane helix</keyword>
<keyword evidence="2" id="KW-0472">Membrane</keyword>
<keyword evidence="2" id="KW-0812">Transmembrane</keyword>
<dbReference type="Proteomes" id="UP000292039">
    <property type="component" value="Unassembled WGS sequence"/>
</dbReference>
<evidence type="ECO:0000256" key="2">
    <source>
        <dbReference type="SAM" id="Phobius"/>
    </source>
</evidence>
<dbReference type="EMBL" id="SGWZ01000001">
    <property type="protein sequence ID" value="RZS73728.1"/>
    <property type="molecule type" value="Genomic_DNA"/>
</dbReference>
<organism evidence="4 5">
    <name type="scientific">Kerstersia gyiorum</name>
    <dbReference type="NCBI Taxonomy" id="206506"/>
    <lineage>
        <taxon>Bacteria</taxon>
        <taxon>Pseudomonadati</taxon>
        <taxon>Pseudomonadota</taxon>
        <taxon>Betaproteobacteria</taxon>
        <taxon>Burkholderiales</taxon>
        <taxon>Alcaligenaceae</taxon>
        <taxon>Kerstersia</taxon>
    </lineage>
</organism>
<dbReference type="InterPro" id="IPR007621">
    <property type="entry name" value="TPM_dom"/>
</dbReference>
<dbReference type="PANTHER" id="PTHR30373:SF2">
    <property type="entry name" value="UPF0603 PROTEIN YGCG"/>
    <property type="match status" value="1"/>
</dbReference>
<comment type="caution">
    <text evidence="4">The sequence shown here is derived from an EMBL/GenBank/DDBJ whole genome shotgun (WGS) entry which is preliminary data.</text>
</comment>
<evidence type="ECO:0000313" key="4">
    <source>
        <dbReference type="EMBL" id="RZS73728.1"/>
    </source>
</evidence>
<feature type="region of interest" description="Disordered" evidence="1">
    <location>
        <begin position="286"/>
        <end position="329"/>
    </location>
</feature>
<sequence length="329" mass="34160">MQRPCAGAGRTSGTGMMPAPDGVLHPRMADAGVPARSAVRHALQHCLALLVLLCTVLLPVPGWSQDVAIPQLSGRVLDRTATLNAEQQRQLTEKLAALEQESGAQIAVLIVPTTGDDSIEQYAVRAFETWKLGRKDVDDGILVVVAKDDRAMRIEVGYGLEGVVTDTRASRIIREQMAPRFAQGDFAGGLHGAVEQLALLVRTGELPAPQGQPSGESSDSSGESWGVGLLESLVLLVILVFKAVPGPIAGVAIFFLTGSIWLGIGAAVLVMVLNQLLHRVQGTAVRRGGSSRGGFSSGSWGGRSSGSSRGGGFRGGGGRSGGGGASGRW</sequence>
<evidence type="ECO:0000259" key="3">
    <source>
        <dbReference type="Pfam" id="PF04536"/>
    </source>
</evidence>
<accession>A0A4Q7MXC8</accession>
<evidence type="ECO:0000313" key="5">
    <source>
        <dbReference type="Proteomes" id="UP000292039"/>
    </source>
</evidence>
<dbReference type="Gene3D" id="3.10.310.50">
    <property type="match status" value="1"/>
</dbReference>